<dbReference type="PANTHER" id="PTHR42839">
    <property type="entry name" value="ISOCHORISMATE SYNTHASE ENTC"/>
    <property type="match status" value="1"/>
</dbReference>
<comment type="cofactor">
    <cofactor evidence="4">
        <name>Mg(2+)</name>
        <dbReference type="ChEBI" id="CHEBI:18420"/>
    </cofactor>
</comment>
<gene>
    <name evidence="6" type="primary">pchA</name>
    <name evidence="4" type="synonym">menF</name>
    <name evidence="6" type="ORF">BN997_01336</name>
</gene>
<proteinExistence type="inferred from homology"/>
<dbReference type="OrthoDB" id="9803598at2"/>
<dbReference type="PANTHER" id="PTHR42839:SF1">
    <property type="entry name" value="ISOCHORISMATE SYNTHASE MENF"/>
    <property type="match status" value="1"/>
</dbReference>
<feature type="domain" description="Chorismate-utilising enzyme C-terminal" evidence="5">
    <location>
        <begin position="202"/>
        <end position="455"/>
    </location>
</feature>
<keyword evidence="4" id="KW-0474">Menaquinone biosynthesis</keyword>
<feature type="active site" description="Proton acceptor" evidence="4">
    <location>
        <position position="223"/>
    </location>
</feature>
<protein>
    <recommendedName>
        <fullName evidence="4">Isochorismate synthase MenF</fullName>
        <ecNumber evidence="4">5.4.4.2</ecNumber>
    </recommendedName>
    <alternativeName>
        <fullName evidence="4">Isochorismate mutase</fullName>
    </alternativeName>
</protein>
<dbReference type="Proteomes" id="UP000040453">
    <property type="component" value="Unassembled WGS sequence"/>
</dbReference>
<evidence type="ECO:0000256" key="1">
    <source>
        <dbReference type="ARBA" id="ARBA00000799"/>
    </source>
</evidence>
<keyword evidence="7" id="KW-1185">Reference proteome</keyword>
<dbReference type="UniPathway" id="UPA01057">
    <property type="reaction ID" value="UER00163"/>
</dbReference>
<dbReference type="InterPro" id="IPR005801">
    <property type="entry name" value="ADC_synthase"/>
</dbReference>
<evidence type="ECO:0000259" key="5">
    <source>
        <dbReference type="Pfam" id="PF00425"/>
    </source>
</evidence>
<dbReference type="Gene3D" id="3.60.120.10">
    <property type="entry name" value="Anthranilate synthase"/>
    <property type="match status" value="1"/>
</dbReference>
<keyword evidence="4" id="KW-0460">Magnesium</keyword>
<comment type="pathway">
    <text evidence="4">Quinol/quinone metabolism; menaquinone biosynthesis.</text>
</comment>
<reference evidence="6 7" key="1">
    <citation type="submission" date="2014-11" db="EMBL/GenBank/DDBJ databases">
        <authorList>
            <person name="Urmite Genomes Urmite Genomes"/>
        </authorList>
    </citation>
    <scope>NUCLEOTIDE SEQUENCE [LARGE SCALE GENOMIC DNA]</scope>
    <source>
        <strain evidence="6 7">Oc5</strain>
    </source>
</reference>
<dbReference type="NCBIfam" id="TIGR00543">
    <property type="entry name" value="isochor_syn"/>
    <property type="match status" value="1"/>
</dbReference>
<feature type="binding site" evidence="4">
    <location>
        <position position="316"/>
    </location>
    <ligand>
        <name>Mg(2+)</name>
        <dbReference type="ChEBI" id="CHEBI:18420"/>
    </ligand>
</feature>
<evidence type="ECO:0000256" key="4">
    <source>
        <dbReference type="HAMAP-Rule" id="MF_01935"/>
    </source>
</evidence>
<comment type="function">
    <text evidence="4">Catalyzes the conversion of chorismate to isochorismate.</text>
</comment>
<comment type="similarity">
    <text evidence="2 4">Belongs to the isochorismate synthase family.</text>
</comment>
<feature type="active site" description="Proton donor" evidence="4">
    <location>
        <position position="272"/>
    </location>
</feature>
<dbReference type="SUPFAM" id="SSF56322">
    <property type="entry name" value="ADC synthase"/>
    <property type="match status" value="1"/>
</dbReference>
<dbReference type="Pfam" id="PF00425">
    <property type="entry name" value="Chorismate_bind"/>
    <property type="match status" value="1"/>
</dbReference>
<organism evidence="6 7">
    <name type="scientific">Oceanobacillus oncorhynchi</name>
    <dbReference type="NCBI Taxonomy" id="545501"/>
    <lineage>
        <taxon>Bacteria</taxon>
        <taxon>Bacillati</taxon>
        <taxon>Bacillota</taxon>
        <taxon>Bacilli</taxon>
        <taxon>Bacillales</taxon>
        <taxon>Bacillaceae</taxon>
        <taxon>Oceanobacillus</taxon>
    </lineage>
</organism>
<sequence length="466" mass="53055">MIEVKEKQFTAELEAAIQSVHTDQKNKLFSYTEKINPVNLYRFLEKAADLKLPRTFWSSANEDFQMAGAGHAFELSAKDSPSRYEQVEQEWHALLSDAVIYNPYHVSGTGVVALGGFSFDPLKPQTKLWENFPCSHFSIPNYILTHAEGNYYLTLNRFICTDETYAGVLEQLQDHRQTLLNNAENKRDGYVLHIQRKTEIDPEQWKETIKKATDVMKNTAVDKIVLAREVRLHFNQSANIPDILKRLVDTQPNTYVFGYEMGEDCFLGATPERLVKVKDDEVLSTCLAGTAPRGETMEEDEQIADNLFRDPKNREEHDYVVQMIRNTMEAYCTDVNVPFEPAVHQYKTLQHLYTPVRAKLKKNHRIFSIISGLHPTPALGGTPRQEALAFIRENELLDRGWYGAPIGWMDSNNHGEFAVALRSALIQKDEASLFAGCGIVEDSIPESEYEETNIKLMPMLSVLGVD</sequence>
<dbReference type="EMBL" id="CDGG01000001">
    <property type="protein sequence ID" value="CEI81512.1"/>
    <property type="molecule type" value="Genomic_DNA"/>
</dbReference>
<dbReference type="InterPro" id="IPR004561">
    <property type="entry name" value="IsoChor_synthase"/>
</dbReference>
<dbReference type="STRING" id="545501.BN997_01336"/>
<dbReference type="RefSeq" id="WP_042530686.1">
    <property type="nucleotide sequence ID" value="NZ_CAXOIH010000012.1"/>
</dbReference>
<evidence type="ECO:0000256" key="3">
    <source>
        <dbReference type="ARBA" id="ARBA00023235"/>
    </source>
</evidence>
<keyword evidence="4" id="KW-0479">Metal-binding</keyword>
<dbReference type="InterPro" id="IPR015890">
    <property type="entry name" value="Chorismate_C"/>
</dbReference>
<comment type="pathway">
    <text evidence="4">Quinol/quinone metabolism; 1,4-dihydroxy-2-naphthoate biosynthesis; 1,4-dihydroxy-2-naphthoate from chorismate: step 1/7.</text>
</comment>
<dbReference type="GO" id="GO:0009697">
    <property type="term" value="P:salicylic acid biosynthetic process"/>
    <property type="evidence" value="ECO:0007669"/>
    <property type="project" value="TreeGrafter"/>
</dbReference>
<evidence type="ECO:0000256" key="2">
    <source>
        <dbReference type="ARBA" id="ARBA00005297"/>
    </source>
</evidence>
<dbReference type="InterPro" id="IPR034681">
    <property type="entry name" value="MenF"/>
</dbReference>
<feature type="binding site" evidence="4">
    <location>
        <position position="451"/>
    </location>
    <ligand>
        <name>Mg(2+)</name>
        <dbReference type="ChEBI" id="CHEBI:18420"/>
    </ligand>
</feature>
<dbReference type="GO" id="GO:0000287">
    <property type="term" value="F:magnesium ion binding"/>
    <property type="evidence" value="ECO:0007669"/>
    <property type="project" value="UniProtKB-UniRule"/>
</dbReference>
<dbReference type="AlphaFoldDB" id="A0A0A1MPE7"/>
<dbReference type="GO" id="GO:0008909">
    <property type="term" value="F:isochorismate synthase activity"/>
    <property type="evidence" value="ECO:0007669"/>
    <property type="project" value="UniProtKB-UniRule"/>
</dbReference>
<name>A0A0A1MPE7_9BACI</name>
<dbReference type="HAMAP" id="MF_01935">
    <property type="entry name" value="MenF"/>
    <property type="match status" value="1"/>
</dbReference>
<evidence type="ECO:0000313" key="7">
    <source>
        <dbReference type="Proteomes" id="UP000040453"/>
    </source>
</evidence>
<comment type="catalytic activity">
    <reaction evidence="1 4">
        <text>chorismate = isochorismate</text>
        <dbReference type="Rhea" id="RHEA:18985"/>
        <dbReference type="ChEBI" id="CHEBI:29748"/>
        <dbReference type="ChEBI" id="CHEBI:29780"/>
        <dbReference type="EC" id="5.4.4.2"/>
    </reaction>
</comment>
<accession>A0A0A1MPE7</accession>
<dbReference type="GO" id="GO:0009234">
    <property type="term" value="P:menaquinone biosynthetic process"/>
    <property type="evidence" value="ECO:0007669"/>
    <property type="project" value="UniProtKB-UniRule"/>
</dbReference>
<evidence type="ECO:0000313" key="6">
    <source>
        <dbReference type="EMBL" id="CEI81512.1"/>
    </source>
</evidence>
<keyword evidence="3 4" id="KW-0413">Isomerase</keyword>
<dbReference type="EC" id="5.4.4.2" evidence="4"/>
<dbReference type="UniPathway" id="UPA00079"/>